<proteinExistence type="predicted"/>
<dbReference type="AlphaFoldDB" id="A0A6S6TX70"/>
<feature type="region of interest" description="Disordered" evidence="1">
    <location>
        <begin position="504"/>
        <end position="533"/>
    </location>
</feature>
<keyword evidence="2" id="KW-1133">Transmembrane helix</keyword>
<keyword evidence="2" id="KW-0812">Transmembrane</keyword>
<name>A0A6S6TX70_9GAMM</name>
<accession>A0A6S6TX70</accession>
<gene>
    <name evidence="3" type="ORF">HELGO_WM6046</name>
</gene>
<protein>
    <submittedName>
        <fullName evidence="3">Uncharacterized protein</fullName>
    </submittedName>
</protein>
<feature type="compositionally biased region" description="Basic and acidic residues" evidence="1">
    <location>
        <begin position="504"/>
        <end position="522"/>
    </location>
</feature>
<dbReference type="EMBL" id="CACVAY010000103">
    <property type="protein sequence ID" value="CAA6821330.1"/>
    <property type="molecule type" value="Genomic_DNA"/>
</dbReference>
<feature type="transmembrane region" description="Helical" evidence="2">
    <location>
        <begin position="51"/>
        <end position="72"/>
    </location>
</feature>
<sequence length="533" mass="60813">MDALNSLNPVADAIMRWGPAGIAAVLMLFAERRLKDRWQTAPENAHTVMKWLYVGNWLFIAAMLTIVTILWVQRETATNSAIVSKGYIANVPDNVGVYSRENFYQRLTTKGNPFSPTNEIEWHFTNSTPLDKRIFTVQAPDGNTVREYFISSDLDYADEDNIELIYRRHPQEVFRLQYRAIGNGFKTLKPIPITTNIFTQRDLLQQNIISQFFFNDLFAADVTYQVIEEALESKNPYRRRDAAQYLSEHKTTYFSDIDASLQQNQLSENQLSGILSALGHASNDQQSSLSLSEDAKQTVFESLFHESTSIQKQAQWVYMSNLDKESVIRFNEKCTHINALPDDLSRERCAYIGMSLFYHLGITSVIGVDDVAIATIRDAIGLMEPSTTLWKHASPDQQIHHGKLLYGLGLLFEQLAQAYEKENLTEEAEKARNNASIYFSNFLTFLDEHPSETEIYYYCWHINQAQCYVKKPGQTCIDNNPVIDCNYATIAIEETLKSIAVQEEKNDDAKKIQPESTNKDLSKPPVFETVPAQ</sequence>
<evidence type="ECO:0000313" key="3">
    <source>
        <dbReference type="EMBL" id="CAA6821330.1"/>
    </source>
</evidence>
<organism evidence="3">
    <name type="scientific">uncultured Thiotrichaceae bacterium</name>
    <dbReference type="NCBI Taxonomy" id="298394"/>
    <lineage>
        <taxon>Bacteria</taxon>
        <taxon>Pseudomonadati</taxon>
        <taxon>Pseudomonadota</taxon>
        <taxon>Gammaproteobacteria</taxon>
        <taxon>Thiotrichales</taxon>
        <taxon>Thiotrichaceae</taxon>
        <taxon>environmental samples</taxon>
    </lineage>
</organism>
<keyword evidence="2" id="KW-0472">Membrane</keyword>
<evidence type="ECO:0000256" key="1">
    <source>
        <dbReference type="SAM" id="MobiDB-lite"/>
    </source>
</evidence>
<feature type="transmembrane region" description="Helical" evidence="2">
    <location>
        <begin position="14"/>
        <end position="30"/>
    </location>
</feature>
<reference evidence="3" key="1">
    <citation type="submission" date="2020-01" db="EMBL/GenBank/DDBJ databases">
        <authorList>
            <person name="Meier V. D."/>
            <person name="Meier V D."/>
        </authorList>
    </citation>
    <scope>NUCLEOTIDE SEQUENCE</scope>
    <source>
        <strain evidence="3">HLG_WM_MAG_07</strain>
    </source>
</reference>
<evidence type="ECO:0000256" key="2">
    <source>
        <dbReference type="SAM" id="Phobius"/>
    </source>
</evidence>